<protein>
    <submittedName>
        <fullName evidence="1">Uncharacterized protein</fullName>
    </submittedName>
</protein>
<dbReference type="RefSeq" id="WP_316559847.1">
    <property type="nucleotide sequence ID" value="NZ_CP131062.1"/>
</dbReference>
<organism evidence="1 2">
    <name type="scientific">Methanimicrococcus stummii</name>
    <dbReference type="NCBI Taxonomy" id="3028294"/>
    <lineage>
        <taxon>Archaea</taxon>
        <taxon>Methanobacteriati</taxon>
        <taxon>Methanobacteriota</taxon>
        <taxon>Stenosarchaea group</taxon>
        <taxon>Methanomicrobia</taxon>
        <taxon>Methanosarcinales</taxon>
        <taxon>Methanosarcinaceae</taxon>
        <taxon>Methanimicrococcus</taxon>
    </lineage>
</organism>
<reference evidence="1 2" key="1">
    <citation type="submission" date="2023-07" db="EMBL/GenBank/DDBJ databases">
        <title>Closed genome sequence of Methanimicrococcus sp. Es2.</title>
        <authorList>
            <person name="Protasov E."/>
            <person name="Platt K."/>
            <person name="Reeh H."/>
            <person name="Poehlein A."/>
            <person name="Daniel R."/>
            <person name="Brune A."/>
        </authorList>
    </citation>
    <scope>NUCLEOTIDE SEQUENCE [LARGE SCALE GENOMIC DNA]</scope>
    <source>
        <strain evidence="1 2">Es2</strain>
    </source>
</reference>
<keyword evidence="2" id="KW-1185">Reference proteome</keyword>
<dbReference type="Proteomes" id="UP001302662">
    <property type="component" value="Chromosome"/>
</dbReference>
<proteinExistence type="predicted"/>
<dbReference type="EMBL" id="CP131062">
    <property type="protein sequence ID" value="WNY28306.1"/>
    <property type="molecule type" value="Genomic_DNA"/>
</dbReference>
<name>A0AA96VHH9_9EURY</name>
<sequence>MSAFIGEGRYDTSPLKIFNVQKGAAEGLILSHSFDPKSDMDFGKYGFPNQMQIRNGSTNKLELEVNGDENKTFQIPPLLFETYNFEDETIKYFRIRNLDDFDTDDLIQVVVAKEITQNMVNKLIYEKLNGR</sequence>
<dbReference type="KEGG" id="mees:MmiEs2_04910"/>
<evidence type="ECO:0000313" key="2">
    <source>
        <dbReference type="Proteomes" id="UP001302662"/>
    </source>
</evidence>
<accession>A0AA96VHH9</accession>
<dbReference type="GeneID" id="85196939"/>
<gene>
    <name evidence="1" type="ORF">MmiEs2_04910</name>
</gene>
<evidence type="ECO:0000313" key="1">
    <source>
        <dbReference type="EMBL" id="WNY28306.1"/>
    </source>
</evidence>
<dbReference type="AlphaFoldDB" id="A0AA96VHH9"/>